<keyword evidence="4" id="KW-1185">Reference proteome</keyword>
<gene>
    <name evidence="3" type="ORF">LZ538_10910</name>
</gene>
<feature type="compositionally biased region" description="Polar residues" evidence="1">
    <location>
        <begin position="84"/>
        <end position="95"/>
    </location>
</feature>
<sequence>MRKIVTLIGASAFALGPAIGAQPAPGSISPHHQTGQQVGDQVPDGLECDEGGTPPSQSGREPGPGSPFQEDSISGDHYAGNRDGINNKNTASVSQYDIACFRGPDTH</sequence>
<feature type="compositionally biased region" description="Polar residues" evidence="1">
    <location>
        <begin position="30"/>
        <end position="39"/>
    </location>
</feature>
<feature type="signal peptide" evidence="2">
    <location>
        <begin position="1"/>
        <end position="20"/>
    </location>
</feature>
<dbReference type="RefSeq" id="WP_249832035.1">
    <property type="nucleotide sequence ID" value="NZ_JAMGBE010000003.1"/>
</dbReference>
<dbReference type="EMBL" id="JAMGBE010000003">
    <property type="protein sequence ID" value="MCL6730555.1"/>
    <property type="molecule type" value="Genomic_DNA"/>
</dbReference>
<protein>
    <recommendedName>
        <fullName evidence="5">Adenylate cyclase</fullName>
    </recommendedName>
</protein>
<evidence type="ECO:0000256" key="2">
    <source>
        <dbReference type="SAM" id="SignalP"/>
    </source>
</evidence>
<feature type="chain" id="PRO_5047450330" description="Adenylate cyclase" evidence="2">
    <location>
        <begin position="21"/>
        <end position="107"/>
    </location>
</feature>
<evidence type="ECO:0000313" key="3">
    <source>
        <dbReference type="EMBL" id="MCL6730555.1"/>
    </source>
</evidence>
<dbReference type="Proteomes" id="UP001165342">
    <property type="component" value="Unassembled WGS sequence"/>
</dbReference>
<accession>A0ABT0S3X5</accession>
<evidence type="ECO:0000256" key="1">
    <source>
        <dbReference type="SAM" id="MobiDB-lite"/>
    </source>
</evidence>
<organism evidence="3 4">
    <name type="scientific">Sphingomonas hankyongi</name>
    <dbReference type="NCBI Taxonomy" id="2908209"/>
    <lineage>
        <taxon>Bacteria</taxon>
        <taxon>Pseudomonadati</taxon>
        <taxon>Pseudomonadota</taxon>
        <taxon>Alphaproteobacteria</taxon>
        <taxon>Sphingomonadales</taxon>
        <taxon>Sphingomonadaceae</taxon>
        <taxon>Sphingomonas</taxon>
    </lineage>
</organism>
<keyword evidence="2" id="KW-0732">Signal</keyword>
<feature type="region of interest" description="Disordered" evidence="1">
    <location>
        <begin position="17"/>
        <end position="107"/>
    </location>
</feature>
<name>A0ABT0S3X5_9SPHN</name>
<reference evidence="3" key="1">
    <citation type="submission" date="2022-05" db="EMBL/GenBank/DDBJ databases">
        <authorList>
            <person name="Jo J.-H."/>
            <person name="Im W.-T."/>
        </authorList>
    </citation>
    <scope>NUCLEOTIDE SEQUENCE</scope>
    <source>
        <strain evidence="3">SE220</strain>
    </source>
</reference>
<comment type="caution">
    <text evidence="3">The sequence shown here is derived from an EMBL/GenBank/DDBJ whole genome shotgun (WGS) entry which is preliminary data.</text>
</comment>
<evidence type="ECO:0000313" key="4">
    <source>
        <dbReference type="Proteomes" id="UP001165342"/>
    </source>
</evidence>
<proteinExistence type="predicted"/>
<evidence type="ECO:0008006" key="5">
    <source>
        <dbReference type="Google" id="ProtNLM"/>
    </source>
</evidence>